<feature type="domain" description="Major facilitator superfamily (MFS) profile" evidence="8">
    <location>
        <begin position="25"/>
        <end position="529"/>
    </location>
</feature>
<comment type="caution">
    <text evidence="9">The sequence shown here is derived from an EMBL/GenBank/DDBJ whole genome shotgun (WGS) entry which is preliminary data.</text>
</comment>
<evidence type="ECO:0000256" key="3">
    <source>
        <dbReference type="ARBA" id="ARBA00022692"/>
    </source>
</evidence>
<evidence type="ECO:0000256" key="6">
    <source>
        <dbReference type="SAM" id="MobiDB-lite"/>
    </source>
</evidence>
<dbReference type="InterPro" id="IPR020846">
    <property type="entry name" value="MFS_dom"/>
</dbReference>
<dbReference type="SUPFAM" id="SSF103473">
    <property type="entry name" value="MFS general substrate transporter"/>
    <property type="match status" value="1"/>
</dbReference>
<accession>A0ABR4A9H9</accession>
<feature type="transmembrane region" description="Helical" evidence="7">
    <location>
        <begin position="63"/>
        <end position="85"/>
    </location>
</feature>
<keyword evidence="10" id="KW-1185">Reference proteome</keyword>
<evidence type="ECO:0000256" key="7">
    <source>
        <dbReference type="SAM" id="Phobius"/>
    </source>
</evidence>
<feature type="transmembrane region" description="Helical" evidence="7">
    <location>
        <begin position="375"/>
        <end position="397"/>
    </location>
</feature>
<evidence type="ECO:0000313" key="9">
    <source>
        <dbReference type="EMBL" id="KAL2042358.1"/>
    </source>
</evidence>
<keyword evidence="5 7" id="KW-0472">Membrane</keyword>
<dbReference type="InterPro" id="IPR036259">
    <property type="entry name" value="MFS_trans_sf"/>
</dbReference>
<reference evidence="9 10" key="1">
    <citation type="submission" date="2024-09" db="EMBL/GenBank/DDBJ databases">
        <title>Rethinking Asexuality: The Enigmatic Case of Functional Sexual Genes in Lepraria (Stereocaulaceae).</title>
        <authorList>
            <person name="Doellman M."/>
            <person name="Sun Y."/>
            <person name="Barcenas-Pena A."/>
            <person name="Lumbsch H.T."/>
            <person name="Grewe F."/>
        </authorList>
    </citation>
    <scope>NUCLEOTIDE SEQUENCE [LARGE SCALE GENOMIC DNA]</scope>
    <source>
        <strain evidence="9 10">Mercado 3170</strain>
    </source>
</reference>
<feature type="transmembrane region" description="Helical" evidence="7">
    <location>
        <begin position="199"/>
        <end position="221"/>
    </location>
</feature>
<feature type="transmembrane region" description="Helical" evidence="7">
    <location>
        <begin position="26"/>
        <end position="51"/>
    </location>
</feature>
<dbReference type="Proteomes" id="UP001590950">
    <property type="component" value="Unassembled WGS sequence"/>
</dbReference>
<sequence>MQTSTPPHRRQHVNGTKTVPFPSQQLFILALCRICEPIAFMSIFPYVYYMILSFDITSDTRQIAIYVGMVTSAFAFAEFSSGVVWGRISDKVGRKPVLLAGLAGTALSMLVFGFAPSLPVAVLGRALGGLLNGNMGVLQTTVAEIVTVKEHQPRAYSIMPFVWCLGSILGPALGGALAQPCENFPTIFPRGTVFDRYPFLLPNLVCAVVLAFGVLVGVLFLEETHGDKKHLRDRGIEAGQWLLSHLGYKQPLVSAEKPAEVNVEDYENLLEEEAPPGYRTTEGSPRLPSSRSQSPGAARTDSKFSGRRVSSKPRGAKRAFTKQVVLNIVGFGILAYHSISFDQLMPVFLSEPISHEPPSLPFNFTGGFALSTKKIGFMLSVQGVYSMLAQIFIFPFAARHFGTLKTFRFVVMTWPLLYLVVPYVVLLPQWLQMPGIYFCLIWKITFHVLAFPSNAILLTNSAPSLLVLGVINGAAASTASLARACGPTVTGILHAWGLEMGSTGMAWWASAVISLIGALESMWLKEVRGRMDDLNIHDEEGLPEEAALIDPVALDAAINAAGDLPQTFGQAEYELHKFDSKVAIT</sequence>
<feature type="region of interest" description="Disordered" evidence="6">
    <location>
        <begin position="272"/>
        <end position="315"/>
    </location>
</feature>
<evidence type="ECO:0000259" key="8">
    <source>
        <dbReference type="PROSITE" id="PS50850"/>
    </source>
</evidence>
<evidence type="ECO:0000313" key="10">
    <source>
        <dbReference type="Proteomes" id="UP001590950"/>
    </source>
</evidence>
<feature type="transmembrane region" description="Helical" evidence="7">
    <location>
        <begin position="435"/>
        <end position="458"/>
    </location>
</feature>
<dbReference type="CDD" id="cd17330">
    <property type="entry name" value="MFS_SLC46_TetA_like"/>
    <property type="match status" value="1"/>
</dbReference>
<protein>
    <recommendedName>
        <fullName evidence="8">Major facilitator superfamily (MFS) profile domain-containing protein</fullName>
    </recommendedName>
</protein>
<keyword evidence="2" id="KW-0813">Transport</keyword>
<comment type="subcellular location">
    <subcellularLocation>
        <location evidence="1">Membrane</location>
        <topology evidence="1">Multi-pass membrane protein</topology>
    </subcellularLocation>
</comment>
<evidence type="ECO:0000256" key="2">
    <source>
        <dbReference type="ARBA" id="ARBA00022448"/>
    </source>
</evidence>
<evidence type="ECO:0000256" key="4">
    <source>
        <dbReference type="ARBA" id="ARBA00022989"/>
    </source>
</evidence>
<evidence type="ECO:0000256" key="5">
    <source>
        <dbReference type="ARBA" id="ARBA00023136"/>
    </source>
</evidence>
<dbReference type="Gene3D" id="1.20.1250.20">
    <property type="entry name" value="MFS general substrate transporter like domains"/>
    <property type="match status" value="1"/>
</dbReference>
<dbReference type="PANTHER" id="PTHR23504">
    <property type="entry name" value="MAJOR FACILITATOR SUPERFAMILY DOMAIN-CONTAINING PROTEIN 10"/>
    <property type="match status" value="1"/>
</dbReference>
<proteinExistence type="predicted"/>
<keyword evidence="4 7" id="KW-1133">Transmembrane helix</keyword>
<dbReference type="InterPro" id="IPR011701">
    <property type="entry name" value="MFS"/>
</dbReference>
<dbReference type="PROSITE" id="PS50850">
    <property type="entry name" value="MFS"/>
    <property type="match status" value="1"/>
</dbReference>
<feature type="transmembrane region" description="Helical" evidence="7">
    <location>
        <begin position="127"/>
        <end position="146"/>
    </location>
</feature>
<dbReference type="Pfam" id="PF07690">
    <property type="entry name" value="MFS_1"/>
    <property type="match status" value="1"/>
</dbReference>
<feature type="transmembrane region" description="Helical" evidence="7">
    <location>
        <begin position="158"/>
        <end position="179"/>
    </location>
</feature>
<feature type="transmembrane region" description="Helical" evidence="7">
    <location>
        <begin position="465"/>
        <end position="484"/>
    </location>
</feature>
<feature type="transmembrane region" description="Helical" evidence="7">
    <location>
        <begin position="97"/>
        <end position="115"/>
    </location>
</feature>
<gene>
    <name evidence="9" type="ORF">N7G274_004847</name>
</gene>
<feature type="compositionally biased region" description="Low complexity" evidence="6">
    <location>
        <begin position="284"/>
        <end position="295"/>
    </location>
</feature>
<name>A0ABR4A9H9_9LECA</name>
<keyword evidence="3 7" id="KW-0812">Transmembrane</keyword>
<feature type="transmembrane region" description="Helical" evidence="7">
    <location>
        <begin position="409"/>
        <end position="429"/>
    </location>
</feature>
<dbReference type="PANTHER" id="PTHR23504:SF15">
    <property type="entry name" value="MAJOR FACILITATOR SUPERFAMILY (MFS) PROFILE DOMAIN-CONTAINING PROTEIN"/>
    <property type="match status" value="1"/>
</dbReference>
<feature type="compositionally biased region" description="Basic residues" evidence="6">
    <location>
        <begin position="305"/>
        <end position="315"/>
    </location>
</feature>
<evidence type="ECO:0000256" key="1">
    <source>
        <dbReference type="ARBA" id="ARBA00004141"/>
    </source>
</evidence>
<feature type="transmembrane region" description="Helical" evidence="7">
    <location>
        <begin position="504"/>
        <end position="524"/>
    </location>
</feature>
<organism evidence="9 10">
    <name type="scientific">Stereocaulon virgatum</name>
    <dbReference type="NCBI Taxonomy" id="373712"/>
    <lineage>
        <taxon>Eukaryota</taxon>
        <taxon>Fungi</taxon>
        <taxon>Dikarya</taxon>
        <taxon>Ascomycota</taxon>
        <taxon>Pezizomycotina</taxon>
        <taxon>Lecanoromycetes</taxon>
        <taxon>OSLEUM clade</taxon>
        <taxon>Lecanoromycetidae</taxon>
        <taxon>Lecanorales</taxon>
        <taxon>Lecanorineae</taxon>
        <taxon>Stereocaulaceae</taxon>
        <taxon>Stereocaulon</taxon>
    </lineage>
</organism>
<feature type="transmembrane region" description="Helical" evidence="7">
    <location>
        <begin position="324"/>
        <end position="341"/>
    </location>
</feature>
<dbReference type="EMBL" id="JBEFKJ010000014">
    <property type="protein sequence ID" value="KAL2042358.1"/>
    <property type="molecule type" value="Genomic_DNA"/>
</dbReference>